<proteinExistence type="predicted"/>
<protein>
    <submittedName>
        <fullName evidence="1">Uncharacterized protein</fullName>
    </submittedName>
</protein>
<comment type="caution">
    <text evidence="1">The sequence shown here is derived from an EMBL/GenBank/DDBJ whole genome shotgun (WGS) entry which is preliminary data.</text>
</comment>
<organism evidence="1 2">
    <name type="scientific">Ixodes persulcatus</name>
    <name type="common">Taiga tick</name>
    <dbReference type="NCBI Taxonomy" id="34615"/>
    <lineage>
        <taxon>Eukaryota</taxon>
        <taxon>Metazoa</taxon>
        <taxon>Ecdysozoa</taxon>
        <taxon>Arthropoda</taxon>
        <taxon>Chelicerata</taxon>
        <taxon>Arachnida</taxon>
        <taxon>Acari</taxon>
        <taxon>Parasitiformes</taxon>
        <taxon>Ixodida</taxon>
        <taxon>Ixodoidea</taxon>
        <taxon>Ixodidae</taxon>
        <taxon>Ixodinae</taxon>
        <taxon>Ixodes</taxon>
    </lineage>
</organism>
<accession>A0AC60P0S6</accession>
<dbReference type="Proteomes" id="UP000805193">
    <property type="component" value="Unassembled WGS sequence"/>
</dbReference>
<evidence type="ECO:0000313" key="2">
    <source>
        <dbReference type="Proteomes" id="UP000805193"/>
    </source>
</evidence>
<reference evidence="1 2" key="1">
    <citation type="journal article" date="2020" name="Cell">
        <title>Large-Scale Comparative Analyses of Tick Genomes Elucidate Their Genetic Diversity and Vector Capacities.</title>
        <authorList>
            <consortium name="Tick Genome and Microbiome Consortium (TIGMIC)"/>
            <person name="Jia N."/>
            <person name="Wang J."/>
            <person name="Shi W."/>
            <person name="Du L."/>
            <person name="Sun Y."/>
            <person name="Zhan W."/>
            <person name="Jiang J.F."/>
            <person name="Wang Q."/>
            <person name="Zhang B."/>
            <person name="Ji P."/>
            <person name="Bell-Sakyi L."/>
            <person name="Cui X.M."/>
            <person name="Yuan T.T."/>
            <person name="Jiang B.G."/>
            <person name="Yang W.F."/>
            <person name="Lam T.T."/>
            <person name="Chang Q.C."/>
            <person name="Ding S.J."/>
            <person name="Wang X.J."/>
            <person name="Zhu J.G."/>
            <person name="Ruan X.D."/>
            <person name="Zhao L."/>
            <person name="Wei J.T."/>
            <person name="Ye R.Z."/>
            <person name="Que T.C."/>
            <person name="Du C.H."/>
            <person name="Zhou Y.H."/>
            <person name="Cheng J.X."/>
            <person name="Dai P.F."/>
            <person name="Guo W.B."/>
            <person name="Han X.H."/>
            <person name="Huang E.J."/>
            <person name="Li L.F."/>
            <person name="Wei W."/>
            <person name="Gao Y.C."/>
            <person name="Liu J.Z."/>
            <person name="Shao H.Z."/>
            <person name="Wang X."/>
            <person name="Wang C.C."/>
            <person name="Yang T.C."/>
            <person name="Huo Q.B."/>
            <person name="Li W."/>
            <person name="Chen H.Y."/>
            <person name="Chen S.E."/>
            <person name="Zhou L.G."/>
            <person name="Ni X.B."/>
            <person name="Tian J.H."/>
            <person name="Sheng Y."/>
            <person name="Liu T."/>
            <person name="Pan Y.S."/>
            <person name="Xia L.Y."/>
            <person name="Li J."/>
            <person name="Zhao F."/>
            <person name="Cao W.C."/>
        </authorList>
    </citation>
    <scope>NUCLEOTIDE SEQUENCE [LARGE SCALE GENOMIC DNA]</scope>
    <source>
        <strain evidence="1">Iper-2018</strain>
    </source>
</reference>
<keyword evidence="2" id="KW-1185">Reference proteome</keyword>
<feature type="non-terminal residue" evidence="1">
    <location>
        <position position="1"/>
    </location>
</feature>
<name>A0AC60P0S6_IXOPE</name>
<feature type="non-terminal residue" evidence="1">
    <location>
        <position position="104"/>
    </location>
</feature>
<sequence length="104" mass="12382">ELKTIERAHRVGRYNPKFKRPIIVNFASYKEKQNVLLNAKKFKGSPYSVDQDYAFETRATRKRLWEYAKEKRIDSTNQVKLNFDKLIINGKAFTWNKETEEVVP</sequence>
<evidence type="ECO:0000313" key="1">
    <source>
        <dbReference type="EMBL" id="KAG0412936.1"/>
    </source>
</evidence>
<dbReference type="EMBL" id="JABSTQ010011307">
    <property type="protein sequence ID" value="KAG0412936.1"/>
    <property type="molecule type" value="Genomic_DNA"/>
</dbReference>
<gene>
    <name evidence="1" type="ORF">HPB47_009905</name>
</gene>